<evidence type="ECO:0000313" key="2">
    <source>
        <dbReference type="EMBL" id="SDE90440.1"/>
    </source>
</evidence>
<organism evidence="2 3">
    <name type="scientific">Salipiger thiooxidans</name>
    <dbReference type="NCBI Taxonomy" id="282683"/>
    <lineage>
        <taxon>Bacteria</taxon>
        <taxon>Pseudomonadati</taxon>
        <taxon>Pseudomonadota</taxon>
        <taxon>Alphaproteobacteria</taxon>
        <taxon>Rhodobacterales</taxon>
        <taxon>Roseobacteraceae</taxon>
        <taxon>Salipiger</taxon>
    </lineage>
</organism>
<evidence type="ECO:0000313" key="3">
    <source>
        <dbReference type="Proteomes" id="UP000198994"/>
    </source>
</evidence>
<dbReference type="OrthoDB" id="7837118at2"/>
<gene>
    <name evidence="2" type="ORF">SAMN04488105_109148</name>
</gene>
<dbReference type="EMBL" id="FNAV01000009">
    <property type="protein sequence ID" value="SDE90440.1"/>
    <property type="molecule type" value="Genomic_DNA"/>
</dbReference>
<sequence length="198" mass="20526">MTRFTAGIPALVLAFVPLTGPLAAQDDPMALQRCVWSCLANFGPNTNPAYHACVERVCSGLSEGGGGGGGQQQAQGDPTRGWVTGRTGSGVGYAGVDGVRGKTGLYYFCGRGQSFLRVIGIDGGERGMIVEVDGQQFPLRFSPNGQNQPESTLAYSDPVIQALQGGSRVRVLTYDGPVVVDAPLSGSSRALAQVISSC</sequence>
<dbReference type="STRING" id="282683.SAMN04488105_109148"/>
<name>A0A1G7GQL8_9RHOB</name>
<keyword evidence="1" id="KW-0732">Signal</keyword>
<protein>
    <submittedName>
        <fullName evidence="2">Uncharacterized protein</fullName>
    </submittedName>
</protein>
<dbReference type="Proteomes" id="UP000198994">
    <property type="component" value="Unassembled WGS sequence"/>
</dbReference>
<accession>A0A1G7GQL8</accession>
<feature type="chain" id="PRO_5011517656" evidence="1">
    <location>
        <begin position="25"/>
        <end position="198"/>
    </location>
</feature>
<reference evidence="3" key="1">
    <citation type="submission" date="2016-10" db="EMBL/GenBank/DDBJ databases">
        <authorList>
            <person name="Varghese N."/>
            <person name="Submissions S."/>
        </authorList>
    </citation>
    <scope>NUCLEOTIDE SEQUENCE [LARGE SCALE GENOMIC DNA]</scope>
    <source>
        <strain evidence="3">DSM 10146</strain>
    </source>
</reference>
<evidence type="ECO:0000256" key="1">
    <source>
        <dbReference type="SAM" id="SignalP"/>
    </source>
</evidence>
<proteinExistence type="predicted"/>
<feature type="signal peptide" evidence="1">
    <location>
        <begin position="1"/>
        <end position="24"/>
    </location>
</feature>
<dbReference type="RefSeq" id="WP_089960643.1">
    <property type="nucleotide sequence ID" value="NZ_FNAV01000009.1"/>
</dbReference>
<dbReference type="AlphaFoldDB" id="A0A1G7GQL8"/>
<keyword evidence="3" id="KW-1185">Reference proteome</keyword>